<feature type="transmembrane region" description="Helical" evidence="1">
    <location>
        <begin position="38"/>
        <end position="59"/>
    </location>
</feature>
<dbReference type="HOGENOM" id="CLU_1727240_0_0_2"/>
<dbReference type="InterPro" id="IPR036388">
    <property type="entry name" value="WH-like_DNA-bd_sf"/>
</dbReference>
<dbReference type="EMBL" id="CP003243">
    <property type="protein sequence ID" value="AFC98821.1"/>
    <property type="molecule type" value="Genomic_DNA"/>
</dbReference>
<dbReference type="GeneID" id="11970805"/>
<evidence type="ECO:0000313" key="3">
    <source>
        <dbReference type="Proteomes" id="UP000005233"/>
    </source>
</evidence>
<evidence type="ECO:0000313" key="2">
    <source>
        <dbReference type="EMBL" id="AFC98821.1"/>
    </source>
</evidence>
<dbReference type="Gene3D" id="1.10.10.10">
    <property type="entry name" value="Winged helix-like DNA-binding domain superfamily/Winged helix DNA-binding domain"/>
    <property type="match status" value="1"/>
</dbReference>
<dbReference type="STRING" id="1041930.Mtc_0046"/>
<keyword evidence="1" id="KW-0812">Transmembrane</keyword>
<dbReference type="KEGG" id="mez:Mtc_0046"/>
<accession>H8I5C7</accession>
<gene>
    <name evidence="2" type="ordered locus">Mtc_0046</name>
</gene>
<dbReference type="RefSeq" id="WP_014404660.1">
    <property type="nucleotide sequence ID" value="NC_017034.1"/>
</dbReference>
<keyword evidence="1" id="KW-1133">Transmembrane helix</keyword>
<dbReference type="OrthoDB" id="147528at2157"/>
<evidence type="ECO:0000256" key="1">
    <source>
        <dbReference type="SAM" id="Phobius"/>
    </source>
</evidence>
<dbReference type="AlphaFoldDB" id="H8I5C7"/>
<proteinExistence type="predicted"/>
<sequence length="151" mass="16198">MELKAILCAILGTATILLSLPVWFITLMALIAGRAWSLATGLAGLVMLGAGAAFIYLAYSAIQDEKMDEARYHNMERQVLALAKKNKGSVTVADLINVGFESAVAEAVLDKMAKKGICDINIDATQSSGITTYSFPTLIPFGEENDRQVKV</sequence>
<keyword evidence="1" id="KW-0472">Membrane</keyword>
<organism evidence="2 3">
    <name type="scientific">Methanocella conradii (strain DSM 24694 / JCM 17849 / CGMCC 1.5162 / HZ254)</name>
    <dbReference type="NCBI Taxonomy" id="1041930"/>
    <lineage>
        <taxon>Archaea</taxon>
        <taxon>Methanobacteriati</taxon>
        <taxon>Methanobacteriota</taxon>
        <taxon>Stenosarchaea group</taxon>
        <taxon>Methanomicrobia</taxon>
        <taxon>Methanocellales</taxon>
        <taxon>Methanocellaceae</taxon>
        <taxon>Methanocella</taxon>
    </lineage>
</organism>
<dbReference type="Proteomes" id="UP000005233">
    <property type="component" value="Chromosome"/>
</dbReference>
<name>H8I5C7_METCZ</name>
<feature type="transmembrane region" description="Helical" evidence="1">
    <location>
        <begin position="7"/>
        <end position="32"/>
    </location>
</feature>
<dbReference type="eggNOG" id="arCOG11128">
    <property type="taxonomic scope" value="Archaea"/>
</dbReference>
<protein>
    <submittedName>
        <fullName evidence="2">Uncharacterized protein</fullName>
    </submittedName>
</protein>
<keyword evidence="3" id="KW-1185">Reference proteome</keyword>
<reference evidence="2 3" key="1">
    <citation type="journal article" date="2012" name="J. Bacteriol.">
        <title>Complete genome sequence of a thermophilic methanogen, Methanocella conradii HZ254, isolated from Chinese rice field soil.</title>
        <authorList>
            <person name="Lu Z."/>
            <person name="Lu Y."/>
        </authorList>
    </citation>
    <scope>NUCLEOTIDE SEQUENCE [LARGE SCALE GENOMIC DNA]</scope>
    <source>
        <strain evidence="3">DSM 24694 / JCM 17849 / CGMCC 1.5162 / HZ254</strain>
    </source>
</reference>